<gene>
    <name evidence="2" type="ordered locus">CA_C0336</name>
</gene>
<proteinExistence type="predicted"/>
<evidence type="ECO:0000313" key="2">
    <source>
        <dbReference type="EMBL" id="AAK78317.1"/>
    </source>
</evidence>
<dbReference type="HOGENOM" id="CLU_134238_0_0_9"/>
<reference evidence="2 3" key="1">
    <citation type="journal article" date="2001" name="J. Bacteriol.">
        <title>Genome sequence and comparative analysis of the solvent-producing bacterium Clostridium acetobutylicum.</title>
        <authorList>
            <person name="Nolling J."/>
            <person name="Breton G."/>
            <person name="Omelchenko M.V."/>
            <person name="Makarova K.S."/>
            <person name="Zeng Q."/>
            <person name="Gibson R."/>
            <person name="Lee H.M."/>
            <person name="Dubois J."/>
            <person name="Qiu D."/>
            <person name="Hitti J."/>
            <person name="Wolf Y.I."/>
            <person name="Tatusov R.L."/>
            <person name="Sabathe F."/>
            <person name="Doucette-Stamm L."/>
            <person name="Soucaille P."/>
            <person name="Daly M.J."/>
            <person name="Bennett G.N."/>
            <person name="Koonin E.V."/>
            <person name="Smith D.R."/>
        </authorList>
    </citation>
    <scope>NUCLEOTIDE SEQUENCE [LARGE SCALE GENOMIC DNA]</scope>
    <source>
        <strain evidence="3">ATCC 824 / DSM 792 / JCM 1419 / LMG 5710 / VKM B-1787</strain>
    </source>
</reference>
<keyword evidence="1" id="KW-1133">Transmembrane helix</keyword>
<dbReference type="OrthoDB" id="2219989at2"/>
<name>Q97M62_CLOAB</name>
<dbReference type="KEGG" id="cac:CA_C0336"/>
<dbReference type="RefSeq" id="WP_010963659.1">
    <property type="nucleotide sequence ID" value="NC_003030.1"/>
</dbReference>
<keyword evidence="3" id="KW-1185">Reference proteome</keyword>
<dbReference type="eggNOG" id="ENOG5032FK3">
    <property type="taxonomic scope" value="Bacteria"/>
</dbReference>
<dbReference type="PATRIC" id="fig|272562.8.peg.529"/>
<protein>
    <recommendedName>
        <fullName evidence="4">Immunity protein imm6</fullName>
    </recommendedName>
</protein>
<evidence type="ECO:0000256" key="1">
    <source>
        <dbReference type="SAM" id="Phobius"/>
    </source>
</evidence>
<dbReference type="InterPro" id="IPR025674">
    <property type="entry name" value="Imm6"/>
</dbReference>
<organism evidence="2 3">
    <name type="scientific">Clostridium acetobutylicum (strain ATCC 824 / DSM 792 / JCM 1419 / IAM 19013 / LMG 5710 / NBRC 13948 / NRRL B-527 / VKM B-1787 / 2291 / W)</name>
    <dbReference type="NCBI Taxonomy" id="272562"/>
    <lineage>
        <taxon>Bacteria</taxon>
        <taxon>Bacillati</taxon>
        <taxon>Bacillota</taxon>
        <taxon>Clostridia</taxon>
        <taxon>Eubacteriales</taxon>
        <taxon>Clostridiaceae</taxon>
        <taxon>Clostridium</taxon>
    </lineage>
</organism>
<keyword evidence="1" id="KW-0472">Membrane</keyword>
<dbReference type="Pfam" id="PF14434">
    <property type="entry name" value="Imm6"/>
    <property type="match status" value="1"/>
</dbReference>
<dbReference type="PIR" id="B96941">
    <property type="entry name" value="B96941"/>
</dbReference>
<accession>Q97M62</accession>
<sequence length="174" mass="20371">MINFIKEINEYAKVTIGLVIAEKVFSLIDKNDYGYNLGREALDNSWKWLEGEEIDADELCDYIGNIDGEEDISGIAYITKQIKYKHMWYVLYYAIAYTSWLAYINEDSCPPEELDNVSDDTLIYIIQNAIKTELFKIESINRIKDYLLENYPLSNMSKEKNISKKEIMKMLDDN</sequence>
<dbReference type="EMBL" id="AE001437">
    <property type="protein sequence ID" value="AAK78317.1"/>
    <property type="molecule type" value="Genomic_DNA"/>
</dbReference>
<feature type="transmembrane region" description="Helical" evidence="1">
    <location>
        <begin position="87"/>
        <end position="104"/>
    </location>
</feature>
<keyword evidence="1" id="KW-0812">Transmembrane</keyword>
<evidence type="ECO:0000313" key="3">
    <source>
        <dbReference type="Proteomes" id="UP000000814"/>
    </source>
</evidence>
<dbReference type="AlphaFoldDB" id="Q97M62"/>
<evidence type="ECO:0008006" key="4">
    <source>
        <dbReference type="Google" id="ProtNLM"/>
    </source>
</evidence>
<dbReference type="Proteomes" id="UP000000814">
    <property type="component" value="Chromosome"/>
</dbReference>
<dbReference type="GeneID" id="44996848"/>
<dbReference type="STRING" id="272562.CA_C0336"/>